<reference evidence="3" key="2">
    <citation type="submission" date="2014-06" db="EMBL/GenBank/DDBJ databases">
        <authorList>
            <person name="Genoscope - CEA"/>
        </authorList>
    </citation>
    <scope>NUCLEOTIDE SEQUENCE</scope>
</reference>
<sequence>MSQNHQQAHTFQTTGTSRKRKGTTESDFSFDPRATLSTSNCLLAGYMAQELLTCGTMLGRKLYPGWAEVGPLDSPSQKHREVKKKAAHHSYSKVANVFKTDGTHAPGVVNPTQLAKWIQM</sequence>
<reference evidence="2" key="3">
    <citation type="submission" date="2021-01" db="EMBL/GenBank/DDBJ databases">
        <authorList>
            <consortium name="Genoscope - CEA"/>
            <person name="William W."/>
        </authorList>
    </citation>
    <scope>NUCLEOTIDE SEQUENCE</scope>
</reference>
<dbReference type="Gramene" id="CDY52112">
    <property type="protein sequence ID" value="CDY52112"/>
    <property type="gene ID" value="GSBRNA2T00004925001"/>
</dbReference>
<feature type="compositionally biased region" description="Polar residues" evidence="1">
    <location>
        <begin position="1"/>
        <end position="12"/>
    </location>
</feature>
<reference evidence="3 4" key="1">
    <citation type="journal article" date="2014" name="Science">
        <title>Plant genetics. Early allopolyploid evolution in the post-Neolithic Brassica napus oilseed genome.</title>
        <authorList>
            <person name="Chalhoub B."/>
            <person name="Denoeud F."/>
            <person name="Liu S."/>
            <person name="Parkin I.A."/>
            <person name="Tang H."/>
            <person name="Wang X."/>
            <person name="Chiquet J."/>
            <person name="Belcram H."/>
            <person name="Tong C."/>
            <person name="Samans B."/>
            <person name="Correa M."/>
            <person name="Da Silva C."/>
            <person name="Just J."/>
            <person name="Falentin C."/>
            <person name="Koh C.S."/>
            <person name="Le Clainche I."/>
            <person name="Bernard M."/>
            <person name="Bento P."/>
            <person name="Noel B."/>
            <person name="Labadie K."/>
            <person name="Alberti A."/>
            <person name="Charles M."/>
            <person name="Arnaud D."/>
            <person name="Guo H."/>
            <person name="Daviaud C."/>
            <person name="Alamery S."/>
            <person name="Jabbari K."/>
            <person name="Zhao M."/>
            <person name="Edger P.P."/>
            <person name="Chelaifa H."/>
            <person name="Tack D."/>
            <person name="Lassalle G."/>
            <person name="Mestiri I."/>
            <person name="Schnel N."/>
            <person name="Le Paslier M.C."/>
            <person name="Fan G."/>
            <person name="Renault V."/>
            <person name="Bayer P.E."/>
            <person name="Golicz A.A."/>
            <person name="Manoli S."/>
            <person name="Lee T.H."/>
            <person name="Thi V.H."/>
            <person name="Chalabi S."/>
            <person name="Hu Q."/>
            <person name="Fan C."/>
            <person name="Tollenaere R."/>
            <person name="Lu Y."/>
            <person name="Battail C."/>
            <person name="Shen J."/>
            <person name="Sidebottom C.H."/>
            <person name="Wang X."/>
            <person name="Canaguier A."/>
            <person name="Chauveau A."/>
            <person name="Berard A."/>
            <person name="Deniot G."/>
            <person name="Guan M."/>
            <person name="Liu Z."/>
            <person name="Sun F."/>
            <person name="Lim Y.P."/>
            <person name="Lyons E."/>
            <person name="Town C.D."/>
            <person name="Bancroft I."/>
            <person name="Wang X."/>
            <person name="Meng J."/>
            <person name="Ma J."/>
            <person name="Pires J.C."/>
            <person name="King G.J."/>
            <person name="Brunel D."/>
            <person name="Delourme R."/>
            <person name="Renard M."/>
            <person name="Aury J.M."/>
            <person name="Adams K.L."/>
            <person name="Batley J."/>
            <person name="Snowdon R.J."/>
            <person name="Tost J."/>
            <person name="Edwards D."/>
            <person name="Zhou Y."/>
            <person name="Hua W."/>
            <person name="Sharpe A.G."/>
            <person name="Paterson A.H."/>
            <person name="Guan C."/>
            <person name="Wincker P."/>
        </authorList>
    </citation>
    <scope>NUCLEOTIDE SEQUENCE [LARGE SCALE GENOMIC DNA]</scope>
    <source>
        <strain evidence="4">cv. Darmor-bzh</strain>
    </source>
</reference>
<feature type="region of interest" description="Disordered" evidence="1">
    <location>
        <begin position="1"/>
        <end position="33"/>
    </location>
</feature>
<evidence type="ECO:0000313" key="4">
    <source>
        <dbReference type="Proteomes" id="UP000028999"/>
    </source>
</evidence>
<dbReference type="Proteomes" id="UP000028999">
    <property type="component" value="Unassembled WGS sequence"/>
</dbReference>
<dbReference type="EMBL" id="LK033057">
    <property type="protein sequence ID" value="CDY52112.1"/>
    <property type="molecule type" value="Genomic_DNA"/>
</dbReference>
<evidence type="ECO:0000256" key="1">
    <source>
        <dbReference type="SAM" id="MobiDB-lite"/>
    </source>
</evidence>
<organism evidence="3 4">
    <name type="scientific">Brassica napus</name>
    <name type="common">Rape</name>
    <dbReference type="NCBI Taxonomy" id="3708"/>
    <lineage>
        <taxon>Eukaryota</taxon>
        <taxon>Viridiplantae</taxon>
        <taxon>Streptophyta</taxon>
        <taxon>Embryophyta</taxon>
        <taxon>Tracheophyta</taxon>
        <taxon>Spermatophyta</taxon>
        <taxon>Magnoliopsida</taxon>
        <taxon>eudicotyledons</taxon>
        <taxon>Gunneridae</taxon>
        <taxon>Pentapetalae</taxon>
        <taxon>rosids</taxon>
        <taxon>malvids</taxon>
        <taxon>Brassicales</taxon>
        <taxon>Brassicaceae</taxon>
        <taxon>Brassiceae</taxon>
        <taxon>Brassica</taxon>
    </lineage>
</organism>
<dbReference type="OrthoDB" id="687843at2759"/>
<dbReference type="GeneID" id="106435681"/>
<accession>A0A078IQD3</accession>
<dbReference type="EMBL" id="HG994371">
    <property type="protein sequence ID" value="CAF1966153.1"/>
    <property type="molecule type" value="Genomic_DNA"/>
</dbReference>
<dbReference type="OMA" id="LTHGTIF"/>
<dbReference type="Proteomes" id="UP001295469">
    <property type="component" value="Chromosome C07"/>
</dbReference>
<protein>
    <submittedName>
        <fullName evidence="2">(rape) hypothetical protein</fullName>
    </submittedName>
    <submittedName>
        <fullName evidence="3">BnaCnng22050D protein</fullName>
    </submittedName>
</protein>
<dbReference type="AlphaFoldDB" id="A0A078IQD3"/>
<proteinExistence type="predicted"/>
<gene>
    <name evidence="3" type="primary">BnaCnng22050D</name>
    <name evidence="2" type="ORF">DARMORV10_C07P13890.1</name>
    <name evidence="3" type="ORF">GSBRNA2T00004925001</name>
</gene>
<dbReference type="STRING" id="3708.A0A078IQD3"/>
<dbReference type="SMR" id="A0A078IQD3"/>
<evidence type="ECO:0000313" key="3">
    <source>
        <dbReference type="EMBL" id="CDY52112.1"/>
    </source>
</evidence>
<evidence type="ECO:0000313" key="2">
    <source>
        <dbReference type="EMBL" id="CAF1966153.1"/>
    </source>
</evidence>
<dbReference type="KEGG" id="bna:106435681"/>
<dbReference type="PANTHER" id="PTHR34657:SF4">
    <property type="entry name" value="EMBRYO SAC DEVELOPMENT ARREST 6"/>
    <property type="match status" value="1"/>
</dbReference>
<name>A0A078IQD3_BRANA</name>
<dbReference type="RefSeq" id="XP_013732044.1">
    <property type="nucleotide sequence ID" value="XM_013876590.3"/>
</dbReference>
<dbReference type="PaxDb" id="3708-A0A078IQD3"/>
<keyword evidence="4" id="KW-1185">Reference proteome</keyword>
<dbReference type="PANTHER" id="PTHR34657">
    <property type="entry name" value="EMBRYO SAC DEVELOPMENT ARREST 6"/>
    <property type="match status" value="1"/>
</dbReference>